<reference evidence="2 3" key="1">
    <citation type="submission" date="2018-02" db="EMBL/GenBank/DDBJ databases">
        <title>The genomes of Aspergillus section Nigri reveals drivers in fungal speciation.</title>
        <authorList>
            <consortium name="DOE Joint Genome Institute"/>
            <person name="Vesth T.C."/>
            <person name="Nybo J."/>
            <person name="Theobald S."/>
            <person name="Brandl J."/>
            <person name="Frisvad J.C."/>
            <person name="Nielsen K.F."/>
            <person name="Lyhne E.K."/>
            <person name="Kogle M.E."/>
            <person name="Kuo A."/>
            <person name="Riley R."/>
            <person name="Clum A."/>
            <person name="Nolan M."/>
            <person name="Lipzen A."/>
            <person name="Salamov A."/>
            <person name="Henrissat B."/>
            <person name="Wiebenga A."/>
            <person name="De vries R.P."/>
            <person name="Grigoriev I.V."/>
            <person name="Mortensen U.H."/>
            <person name="Andersen M.R."/>
            <person name="Baker S.E."/>
        </authorList>
    </citation>
    <scope>NUCLEOTIDE SEQUENCE [LARGE SCALE GENOMIC DNA]</scope>
    <source>
        <strain evidence="2 3">CBS 707.79</strain>
    </source>
</reference>
<evidence type="ECO:0000313" key="3">
    <source>
        <dbReference type="Proteomes" id="UP000247810"/>
    </source>
</evidence>
<organism evidence="2 3">
    <name type="scientific">Aspergillus ellipticus CBS 707.79</name>
    <dbReference type="NCBI Taxonomy" id="1448320"/>
    <lineage>
        <taxon>Eukaryota</taxon>
        <taxon>Fungi</taxon>
        <taxon>Dikarya</taxon>
        <taxon>Ascomycota</taxon>
        <taxon>Pezizomycotina</taxon>
        <taxon>Eurotiomycetes</taxon>
        <taxon>Eurotiomycetidae</taxon>
        <taxon>Eurotiales</taxon>
        <taxon>Aspergillaceae</taxon>
        <taxon>Aspergillus</taxon>
        <taxon>Aspergillus subgen. Circumdati</taxon>
    </lineage>
</organism>
<dbReference type="STRING" id="1448320.A0A319E3C8"/>
<accession>A0A319E3C8</accession>
<dbReference type="OrthoDB" id="4492304at2759"/>
<evidence type="ECO:0008006" key="4">
    <source>
        <dbReference type="Google" id="ProtNLM"/>
    </source>
</evidence>
<dbReference type="AlphaFoldDB" id="A0A319E3C8"/>
<protein>
    <recommendedName>
        <fullName evidence="4">Hydrophobic surface binding protein A</fullName>
    </recommendedName>
</protein>
<feature type="chain" id="PRO_5016418483" description="Hydrophobic surface binding protein A" evidence="1">
    <location>
        <begin position="19"/>
        <end position="181"/>
    </location>
</feature>
<dbReference type="Proteomes" id="UP000247810">
    <property type="component" value="Unassembled WGS sequence"/>
</dbReference>
<name>A0A319E3C8_9EURO</name>
<keyword evidence="1" id="KW-0732">Signal</keyword>
<keyword evidence="3" id="KW-1185">Reference proteome</keyword>
<sequence length="181" mass="18164">MKFTGIAASLALAGSVSTAALPAGTDAVGVTLRSTLTELTGVLGRVDSLVDGLLGCVSPSDLGPVKTKLTSIEGQLNQMLPSSSSSKRDLEGTAVDVAAPVKKVAGSAVNTVEGAATGVAADVSAKVDVKRDTEGLNTLSQTIVNKVHSGDLDAPHLEHVLTILNLNGTLANVQAAISLLL</sequence>
<dbReference type="VEuPathDB" id="FungiDB:BO71DRAFT_483232"/>
<proteinExistence type="predicted"/>
<feature type="signal peptide" evidence="1">
    <location>
        <begin position="1"/>
        <end position="18"/>
    </location>
</feature>
<dbReference type="EMBL" id="KZ825859">
    <property type="protein sequence ID" value="PYH95108.1"/>
    <property type="molecule type" value="Genomic_DNA"/>
</dbReference>
<evidence type="ECO:0000313" key="2">
    <source>
        <dbReference type="EMBL" id="PYH95108.1"/>
    </source>
</evidence>
<evidence type="ECO:0000256" key="1">
    <source>
        <dbReference type="SAM" id="SignalP"/>
    </source>
</evidence>
<gene>
    <name evidence="2" type="ORF">BO71DRAFT_483232</name>
</gene>